<dbReference type="RefSeq" id="WP_151693781.1">
    <property type="nucleotide sequence ID" value="NZ_BMGX01000001.1"/>
</dbReference>
<dbReference type="Pfam" id="PF06580">
    <property type="entry name" value="His_kinase"/>
    <property type="match status" value="1"/>
</dbReference>
<dbReference type="AlphaFoldDB" id="A0A6L3ZG76"/>
<dbReference type="InterPro" id="IPR050640">
    <property type="entry name" value="Bact_2-comp_sensor_kinase"/>
</dbReference>
<feature type="transmembrane region" description="Helical" evidence="1">
    <location>
        <begin position="721"/>
        <end position="741"/>
    </location>
</feature>
<evidence type="ECO:0008006" key="7">
    <source>
        <dbReference type="Google" id="ProtNLM"/>
    </source>
</evidence>
<dbReference type="SUPFAM" id="SSF55874">
    <property type="entry name" value="ATPase domain of HSP90 chaperone/DNA topoisomerase II/histidine kinase"/>
    <property type="match status" value="1"/>
</dbReference>
<dbReference type="GO" id="GO:0016020">
    <property type="term" value="C:membrane"/>
    <property type="evidence" value="ECO:0007669"/>
    <property type="project" value="InterPro"/>
</dbReference>
<keyword evidence="2" id="KW-0732">Signal</keyword>
<comment type="caution">
    <text evidence="5">The sequence shown here is derived from an EMBL/GenBank/DDBJ whole genome shotgun (WGS) entry which is preliminary data.</text>
</comment>
<accession>A0A6L3ZG76</accession>
<feature type="domain" description="Signal transduction histidine kinase internal region" evidence="3">
    <location>
        <begin position="764"/>
        <end position="842"/>
    </location>
</feature>
<gene>
    <name evidence="5" type="ORF">F8C82_11765</name>
</gene>
<evidence type="ECO:0000259" key="4">
    <source>
        <dbReference type="Pfam" id="PF07495"/>
    </source>
</evidence>
<sequence>MNKSTIRFFLAFLFFQLTVVAQCQDSWNELRTGDVYVIKHDNCGRLVVGSDQGLFVYDGYSLRSVLEYRTDVLDVSINEDNQLFPSYFSKNLVIGNSGERVSAPDSVNDRLIHLIGRGFTFGRSLNHIPIFNGFLEDSTYVELSGDGSVVFEYKGYPMPLEHFIASIDLWGGKQLLISTPGQSVFVLDLQSDQKYPLIKLDDVVFRSARQLSDTTLALVKPGVVDSLIYFNFNSNLHITNRRSVGLGSEVINLCQSENGVFVTYRSGGFREYDLKLSPGSLLAEEYLINFVHEFRGHYYLGTRGQGLQVIRNAHHRMETQTVFEPHHFQCLFRVGDRIGYAGLSENRLTLTTAHHDDFQNVQTSEYRYLKPSLSEVYTYQSHLMVDGALFAPEAFVEDVFQSVVGFGVFKSKTIYNGDLWVCLHNGLYRFEEGLDSNRAEEVLSERIYHIDFIDSTRSLMALIDGLYVFNHRTKTRVKLSSLSDRTGAIQDLYIDRKQGYAYIASITGLFRIPTHQLTTTPFNRMEEVVKLERIVDLRTEKIIFREGRLYANHGRSITCLNPVNMRMQHYSELNGLPDKAIKDIEVLKGCMYVAIAGEVYRFTLGESPSLTYRVELAAAEANDRYLDRATSYTFRPDESIIRFFLSNNHWENVDFLNYEFRLLPIRENWTKTDRPELSFYDLAPGSYQLEVRLKNNLENAFSDQNLVVAFVVEPHFWETSVFQWLVVLFWVGLAFSLIYYVNYRVQTRRIQELNHKKEVSDLSFRMIRAQINPHFIFNCLNSILLLNFKKQYEQVGHYILSFSRMIKVNLDISETIYHTIQDEVEYLRNYLELEGLRFKDQLITYIHLDEELDTQTLIPCFFVQIFVENSIKHGRKTNAPLTVDVRFSRVDEQTIEVVIEDDGKGFSNVSSSGMGMGLQLIQDRIRIYKDVYHYRIELTQSEKAIGTYTHLTFKNESR</sequence>
<proteinExistence type="predicted"/>
<dbReference type="OrthoDB" id="9809670at2"/>
<name>A0A6L3ZG76_9FLAO</name>
<dbReference type="PANTHER" id="PTHR34220:SF7">
    <property type="entry name" value="SENSOR HISTIDINE KINASE YPDA"/>
    <property type="match status" value="1"/>
</dbReference>
<keyword evidence="6" id="KW-1185">Reference proteome</keyword>
<evidence type="ECO:0000256" key="1">
    <source>
        <dbReference type="SAM" id="Phobius"/>
    </source>
</evidence>
<feature type="signal peptide" evidence="2">
    <location>
        <begin position="1"/>
        <end position="21"/>
    </location>
</feature>
<evidence type="ECO:0000259" key="3">
    <source>
        <dbReference type="Pfam" id="PF06580"/>
    </source>
</evidence>
<dbReference type="Gene3D" id="2.60.40.10">
    <property type="entry name" value="Immunoglobulins"/>
    <property type="match status" value="1"/>
</dbReference>
<dbReference type="Proteomes" id="UP000484164">
    <property type="component" value="Unassembled WGS sequence"/>
</dbReference>
<dbReference type="Pfam" id="PF07495">
    <property type="entry name" value="Y_Y_Y"/>
    <property type="match status" value="1"/>
</dbReference>
<evidence type="ECO:0000313" key="5">
    <source>
        <dbReference type="EMBL" id="KAB2816354.1"/>
    </source>
</evidence>
<dbReference type="InterPro" id="IPR010559">
    <property type="entry name" value="Sig_transdc_His_kin_internal"/>
</dbReference>
<reference evidence="5 6" key="1">
    <citation type="submission" date="2019-10" db="EMBL/GenBank/DDBJ databases">
        <title>Genome sequence of Phaeocystidibacter marisrubri JCM30614 (type strain).</title>
        <authorList>
            <person name="Bowman J.P."/>
        </authorList>
    </citation>
    <scope>NUCLEOTIDE SEQUENCE [LARGE SCALE GENOMIC DNA]</scope>
    <source>
        <strain evidence="5 6">JCM 30614</strain>
    </source>
</reference>
<feature type="chain" id="PRO_5026719859" description="Signal transduction histidine kinase internal region domain-containing protein" evidence="2">
    <location>
        <begin position="22"/>
        <end position="958"/>
    </location>
</feature>
<dbReference type="EMBL" id="WBVQ01000002">
    <property type="protein sequence ID" value="KAB2816354.1"/>
    <property type="molecule type" value="Genomic_DNA"/>
</dbReference>
<evidence type="ECO:0000313" key="6">
    <source>
        <dbReference type="Proteomes" id="UP000484164"/>
    </source>
</evidence>
<dbReference type="InterPro" id="IPR013783">
    <property type="entry name" value="Ig-like_fold"/>
</dbReference>
<dbReference type="GO" id="GO:0000155">
    <property type="term" value="F:phosphorelay sensor kinase activity"/>
    <property type="evidence" value="ECO:0007669"/>
    <property type="project" value="InterPro"/>
</dbReference>
<protein>
    <recommendedName>
        <fullName evidence="7">Signal transduction histidine kinase internal region domain-containing protein</fullName>
    </recommendedName>
</protein>
<dbReference type="PANTHER" id="PTHR34220">
    <property type="entry name" value="SENSOR HISTIDINE KINASE YPDA"/>
    <property type="match status" value="1"/>
</dbReference>
<dbReference type="InterPro" id="IPR011123">
    <property type="entry name" value="Y_Y_Y"/>
</dbReference>
<keyword evidence="1" id="KW-1133">Transmembrane helix</keyword>
<organism evidence="5 6">
    <name type="scientific">Phaeocystidibacter marisrubri</name>
    <dbReference type="NCBI Taxonomy" id="1577780"/>
    <lineage>
        <taxon>Bacteria</taxon>
        <taxon>Pseudomonadati</taxon>
        <taxon>Bacteroidota</taxon>
        <taxon>Flavobacteriia</taxon>
        <taxon>Flavobacteriales</taxon>
        <taxon>Phaeocystidibacteraceae</taxon>
        <taxon>Phaeocystidibacter</taxon>
    </lineage>
</organism>
<evidence type="ECO:0000256" key="2">
    <source>
        <dbReference type="SAM" id="SignalP"/>
    </source>
</evidence>
<keyword evidence="1" id="KW-0812">Transmembrane</keyword>
<dbReference type="Gene3D" id="3.30.565.10">
    <property type="entry name" value="Histidine kinase-like ATPase, C-terminal domain"/>
    <property type="match status" value="1"/>
</dbReference>
<dbReference type="InterPro" id="IPR036890">
    <property type="entry name" value="HATPase_C_sf"/>
</dbReference>
<keyword evidence="1" id="KW-0472">Membrane</keyword>
<feature type="domain" description="Two component regulator three Y" evidence="4">
    <location>
        <begin position="657"/>
        <end position="712"/>
    </location>
</feature>